<dbReference type="GO" id="GO:0005886">
    <property type="term" value="C:plasma membrane"/>
    <property type="evidence" value="ECO:0007669"/>
    <property type="project" value="UniProtKB-SubCell"/>
</dbReference>
<sequence length="302" mass="33184">MSDKYTKGIAIAAITALISGFSIFYNKLVIVRGVDPLIFNILKNGGVAVILSILLLPLTQRKKLLSLSSSQWKKLLLIGFIGGFVPFVLYFEGLKQVSALNANLIHKTLFIWVAVMALPVLKEKLNIWQILGFLIVAWSNLFIGGFSGFTGNRGEIMIFAATLLWSVENIIAKIALKETDSQIVAWGRMFIGSIFLIILALVQNKLVLLTKLGSSQITPVIGSVIFLTGYVYLWFRALKLAPATIVTSVLILATPITNVLSAVFVNHALPQPQIINLLITLIGVAFIIHLIPKTSKLKTQWT</sequence>
<keyword evidence="5 6" id="KW-0472">Membrane</keyword>
<feature type="domain" description="EamA" evidence="7">
    <location>
        <begin position="153"/>
        <end position="288"/>
    </location>
</feature>
<feature type="transmembrane region" description="Helical" evidence="6">
    <location>
        <begin position="75"/>
        <end position="92"/>
    </location>
</feature>
<evidence type="ECO:0000256" key="3">
    <source>
        <dbReference type="ARBA" id="ARBA00022692"/>
    </source>
</evidence>
<feature type="transmembrane region" description="Helical" evidence="6">
    <location>
        <begin position="7"/>
        <end position="25"/>
    </location>
</feature>
<evidence type="ECO:0000259" key="7">
    <source>
        <dbReference type="Pfam" id="PF00892"/>
    </source>
</evidence>
<dbReference type="AlphaFoldDB" id="A0A1F6AAM2"/>
<feature type="transmembrane region" description="Helical" evidence="6">
    <location>
        <begin position="37"/>
        <end position="55"/>
    </location>
</feature>
<evidence type="ECO:0000256" key="4">
    <source>
        <dbReference type="ARBA" id="ARBA00022989"/>
    </source>
</evidence>
<dbReference type="STRING" id="1798384.A3D03_01385"/>
<dbReference type="SUPFAM" id="SSF103481">
    <property type="entry name" value="Multidrug resistance efflux transporter EmrE"/>
    <property type="match status" value="2"/>
</dbReference>
<evidence type="ECO:0000256" key="2">
    <source>
        <dbReference type="ARBA" id="ARBA00022475"/>
    </source>
</evidence>
<dbReference type="InterPro" id="IPR037185">
    <property type="entry name" value="EmrE-like"/>
</dbReference>
<reference evidence="8 9" key="1">
    <citation type="journal article" date="2016" name="Nat. Commun.">
        <title>Thousands of microbial genomes shed light on interconnected biogeochemical processes in an aquifer system.</title>
        <authorList>
            <person name="Anantharaman K."/>
            <person name="Brown C.T."/>
            <person name="Hug L.A."/>
            <person name="Sharon I."/>
            <person name="Castelle C.J."/>
            <person name="Probst A.J."/>
            <person name="Thomas B.C."/>
            <person name="Singh A."/>
            <person name="Wilkins M.J."/>
            <person name="Karaoz U."/>
            <person name="Brodie E.L."/>
            <person name="Williams K.H."/>
            <person name="Hubbard S.S."/>
            <person name="Banfield J.F."/>
        </authorList>
    </citation>
    <scope>NUCLEOTIDE SEQUENCE [LARGE SCALE GENOMIC DNA]</scope>
</reference>
<feature type="transmembrane region" description="Helical" evidence="6">
    <location>
        <begin position="214"/>
        <end position="233"/>
    </location>
</feature>
<comment type="subcellular location">
    <subcellularLocation>
        <location evidence="1">Cell membrane</location>
        <topology evidence="1">Multi-pass membrane protein</topology>
    </subcellularLocation>
</comment>
<feature type="domain" description="EamA" evidence="7">
    <location>
        <begin position="7"/>
        <end position="142"/>
    </location>
</feature>
<dbReference type="Pfam" id="PF00892">
    <property type="entry name" value="EamA"/>
    <property type="match status" value="2"/>
</dbReference>
<name>A0A1F6AAM2_9BACT</name>
<organism evidence="8 9">
    <name type="scientific">Candidatus Gottesmanbacteria bacterium RIFCSPHIGHO2_02_FULL_40_13</name>
    <dbReference type="NCBI Taxonomy" id="1798384"/>
    <lineage>
        <taxon>Bacteria</taxon>
        <taxon>Candidatus Gottesmaniibacteriota</taxon>
    </lineage>
</organism>
<evidence type="ECO:0000256" key="5">
    <source>
        <dbReference type="ARBA" id="ARBA00023136"/>
    </source>
</evidence>
<keyword evidence="2" id="KW-1003">Cell membrane</keyword>
<evidence type="ECO:0000256" key="6">
    <source>
        <dbReference type="SAM" id="Phobius"/>
    </source>
</evidence>
<dbReference type="InterPro" id="IPR000620">
    <property type="entry name" value="EamA_dom"/>
</dbReference>
<feature type="transmembrane region" description="Helical" evidence="6">
    <location>
        <begin position="128"/>
        <end position="150"/>
    </location>
</feature>
<feature type="transmembrane region" description="Helical" evidence="6">
    <location>
        <begin position="104"/>
        <end position="121"/>
    </location>
</feature>
<dbReference type="PANTHER" id="PTHR32322:SF18">
    <property type="entry name" value="S-ADENOSYLMETHIONINE_S-ADENOSYLHOMOCYSTEINE TRANSPORTER"/>
    <property type="match status" value="1"/>
</dbReference>
<dbReference type="InterPro" id="IPR050638">
    <property type="entry name" value="AA-Vitamin_Transporters"/>
</dbReference>
<protein>
    <recommendedName>
        <fullName evidence="7">EamA domain-containing protein</fullName>
    </recommendedName>
</protein>
<dbReference type="Proteomes" id="UP000177092">
    <property type="component" value="Unassembled WGS sequence"/>
</dbReference>
<evidence type="ECO:0000313" key="9">
    <source>
        <dbReference type="Proteomes" id="UP000177092"/>
    </source>
</evidence>
<comment type="caution">
    <text evidence="8">The sequence shown here is derived from an EMBL/GenBank/DDBJ whole genome shotgun (WGS) entry which is preliminary data.</text>
</comment>
<dbReference type="PANTHER" id="PTHR32322">
    <property type="entry name" value="INNER MEMBRANE TRANSPORTER"/>
    <property type="match status" value="1"/>
</dbReference>
<evidence type="ECO:0000313" key="8">
    <source>
        <dbReference type="EMBL" id="OGG21781.1"/>
    </source>
</evidence>
<feature type="transmembrane region" description="Helical" evidence="6">
    <location>
        <begin position="274"/>
        <end position="291"/>
    </location>
</feature>
<feature type="transmembrane region" description="Helical" evidence="6">
    <location>
        <begin position="183"/>
        <end position="202"/>
    </location>
</feature>
<proteinExistence type="predicted"/>
<dbReference type="EMBL" id="MFJN01000016">
    <property type="protein sequence ID" value="OGG21781.1"/>
    <property type="molecule type" value="Genomic_DNA"/>
</dbReference>
<feature type="transmembrane region" description="Helical" evidence="6">
    <location>
        <begin position="245"/>
        <end position="268"/>
    </location>
</feature>
<gene>
    <name evidence="8" type="ORF">A3D03_01385</name>
</gene>
<keyword evidence="3 6" id="KW-0812">Transmembrane</keyword>
<evidence type="ECO:0000256" key="1">
    <source>
        <dbReference type="ARBA" id="ARBA00004651"/>
    </source>
</evidence>
<accession>A0A1F6AAM2</accession>
<keyword evidence="4 6" id="KW-1133">Transmembrane helix</keyword>